<dbReference type="OrthoDB" id="4554997at2"/>
<evidence type="ECO:0000313" key="3">
    <source>
        <dbReference type="EMBL" id="TDC12646.1"/>
    </source>
</evidence>
<accession>A0A4V2XM22</accession>
<dbReference type="Pfam" id="PF11611">
    <property type="entry name" value="DUF4352"/>
    <property type="match status" value="1"/>
</dbReference>
<sequence>MSGHSPAQGRHRCRSVTGCGWVAKGDRRFIPSPIGRTFRIMRHRDTRTRPPAALALAAALLLAGCSGSGAAATYEIPAEKARGGESVLQGRTGQSADMRFTVIGLSDAMTDVMGTHAAMDAKGAFTRVRVLAVNTGRDIQVFDTWKQRLVATDGRAYSPDVNATMIKRQPERISVGASMRVEFDLWFDIPRGARAKAVRLIGSPPVGSVSDPAPAEIALR</sequence>
<evidence type="ECO:0000313" key="4">
    <source>
        <dbReference type="Proteomes" id="UP000295431"/>
    </source>
</evidence>
<dbReference type="EMBL" id="SMJW01000121">
    <property type="protein sequence ID" value="TDC12646.1"/>
    <property type="molecule type" value="Genomic_DNA"/>
</dbReference>
<name>A0A4V2XM22_9ACTN</name>
<dbReference type="Gene3D" id="2.60.40.1240">
    <property type="match status" value="1"/>
</dbReference>
<organism evidence="3 4">
    <name type="scientific">Actinomadura bangladeshensis</name>
    <dbReference type="NCBI Taxonomy" id="453573"/>
    <lineage>
        <taxon>Bacteria</taxon>
        <taxon>Bacillati</taxon>
        <taxon>Actinomycetota</taxon>
        <taxon>Actinomycetes</taxon>
        <taxon>Streptosporangiales</taxon>
        <taxon>Thermomonosporaceae</taxon>
        <taxon>Actinomadura</taxon>
    </lineage>
</organism>
<comment type="caution">
    <text evidence="3">The sequence shown here is derived from an EMBL/GenBank/DDBJ whole genome shotgun (WGS) entry which is preliminary data.</text>
</comment>
<evidence type="ECO:0000256" key="1">
    <source>
        <dbReference type="ARBA" id="ARBA00022729"/>
    </source>
</evidence>
<keyword evidence="4" id="KW-1185">Reference proteome</keyword>
<dbReference type="InterPro" id="IPR029050">
    <property type="entry name" value="Immunoprotect_excell_Ig-like"/>
</dbReference>
<gene>
    <name evidence="3" type="ORF">E1284_22795</name>
</gene>
<protein>
    <submittedName>
        <fullName evidence="3">DUF4352 domain-containing protein</fullName>
    </submittedName>
</protein>
<dbReference type="InterPro" id="IPR029051">
    <property type="entry name" value="DUF4352"/>
</dbReference>
<dbReference type="Proteomes" id="UP000295431">
    <property type="component" value="Unassembled WGS sequence"/>
</dbReference>
<keyword evidence="1" id="KW-0732">Signal</keyword>
<proteinExistence type="predicted"/>
<reference evidence="3 4" key="1">
    <citation type="submission" date="2019-03" db="EMBL/GenBank/DDBJ databases">
        <title>Draft genome sequences of novel Actinobacteria.</title>
        <authorList>
            <person name="Sahin N."/>
            <person name="Ay H."/>
            <person name="Saygin H."/>
        </authorList>
    </citation>
    <scope>NUCLEOTIDE SEQUENCE [LARGE SCALE GENOMIC DNA]</scope>
    <source>
        <strain evidence="3 4">DSM 45347</strain>
    </source>
</reference>
<feature type="domain" description="DUF4352" evidence="2">
    <location>
        <begin position="90"/>
        <end position="200"/>
    </location>
</feature>
<evidence type="ECO:0000259" key="2">
    <source>
        <dbReference type="Pfam" id="PF11611"/>
    </source>
</evidence>
<dbReference type="AlphaFoldDB" id="A0A4V2XM22"/>